<comment type="caution">
    <text evidence="1">The sequence shown here is derived from an EMBL/GenBank/DDBJ whole genome shotgun (WGS) entry which is preliminary data.</text>
</comment>
<dbReference type="EMBL" id="CM037151">
    <property type="protein sequence ID" value="KAH7843387.1"/>
    <property type="molecule type" value="Genomic_DNA"/>
</dbReference>
<name>A0ACB7XRC9_9ERIC</name>
<protein>
    <submittedName>
        <fullName evidence="1">Uncharacterized protein</fullName>
    </submittedName>
</protein>
<sequence>MPSSSSTSSTFQIEYPTCNCGKPSPMRKSKSKENPGRRFLGCGNYEKGKKHCYYFYWIDPDPKDKEMEDKLEVLESEKRALHLKCQEMENFVQQLVKENKKLKKKLIAVEGVVVSYKWKCLFLDVYKIGWYPTTSFGASMYSVLLPPSRGERERENERRRRRRRRRRREEELGETKIKVTSRVIVRCRNRKFGILQSNQRKQELWRGSTTSQRWVV</sequence>
<keyword evidence="2" id="KW-1185">Reference proteome</keyword>
<evidence type="ECO:0000313" key="2">
    <source>
        <dbReference type="Proteomes" id="UP000828048"/>
    </source>
</evidence>
<evidence type="ECO:0000313" key="1">
    <source>
        <dbReference type="EMBL" id="KAH7843387.1"/>
    </source>
</evidence>
<gene>
    <name evidence="1" type="ORF">Vadar_015992</name>
</gene>
<reference evidence="1 2" key="1">
    <citation type="journal article" date="2021" name="Hortic Res">
        <title>High-quality reference genome and annotation aids understanding of berry development for evergreen blueberry (Vaccinium darrowii).</title>
        <authorList>
            <person name="Yu J."/>
            <person name="Hulse-Kemp A.M."/>
            <person name="Babiker E."/>
            <person name="Staton M."/>
        </authorList>
    </citation>
    <scope>NUCLEOTIDE SEQUENCE [LARGE SCALE GENOMIC DNA]</scope>
    <source>
        <strain evidence="2">cv. NJ 8807/NJ 8810</strain>
        <tissue evidence="1">Young leaf</tissue>
    </source>
</reference>
<proteinExistence type="predicted"/>
<dbReference type="Proteomes" id="UP000828048">
    <property type="component" value="Chromosome 1"/>
</dbReference>
<accession>A0ACB7XRC9</accession>
<organism evidence="1 2">
    <name type="scientific">Vaccinium darrowii</name>
    <dbReference type="NCBI Taxonomy" id="229202"/>
    <lineage>
        <taxon>Eukaryota</taxon>
        <taxon>Viridiplantae</taxon>
        <taxon>Streptophyta</taxon>
        <taxon>Embryophyta</taxon>
        <taxon>Tracheophyta</taxon>
        <taxon>Spermatophyta</taxon>
        <taxon>Magnoliopsida</taxon>
        <taxon>eudicotyledons</taxon>
        <taxon>Gunneridae</taxon>
        <taxon>Pentapetalae</taxon>
        <taxon>asterids</taxon>
        <taxon>Ericales</taxon>
        <taxon>Ericaceae</taxon>
        <taxon>Vaccinioideae</taxon>
        <taxon>Vaccinieae</taxon>
        <taxon>Vaccinium</taxon>
    </lineage>
</organism>